<dbReference type="NCBIfam" id="TIGR02436">
    <property type="entry name" value="four helix bundle protein"/>
    <property type="match status" value="1"/>
</dbReference>
<evidence type="ECO:0000313" key="2">
    <source>
        <dbReference type="Proteomes" id="UP000176498"/>
    </source>
</evidence>
<sequence>MYKAPYENLIVYIQICLLRTLIYKHTSPFARSEPRRASQMRDAIRSTKQNIKEGYQRGSIRIFINSCKVSYGSLEELIGDIEDCYDDGLFNIENYNLLFDLAKKTHYLLNNYIQSLYKIEKAGTWKVIHPKKQLNKTS</sequence>
<dbReference type="Pfam" id="PF05635">
    <property type="entry name" value="23S_rRNA_IVP"/>
    <property type="match status" value="1"/>
</dbReference>
<organism evidence="1 2">
    <name type="scientific">Candidatus Buchananbacteria bacterium RBG_13_36_9</name>
    <dbReference type="NCBI Taxonomy" id="1797530"/>
    <lineage>
        <taxon>Bacteria</taxon>
        <taxon>Candidatus Buchananiibacteriota</taxon>
    </lineage>
</organism>
<reference evidence="1 2" key="1">
    <citation type="journal article" date="2016" name="Nat. Commun.">
        <title>Thousands of microbial genomes shed light on interconnected biogeochemical processes in an aquifer system.</title>
        <authorList>
            <person name="Anantharaman K."/>
            <person name="Brown C.T."/>
            <person name="Hug L.A."/>
            <person name="Sharon I."/>
            <person name="Castelle C.J."/>
            <person name="Probst A.J."/>
            <person name="Thomas B.C."/>
            <person name="Singh A."/>
            <person name="Wilkins M.J."/>
            <person name="Karaoz U."/>
            <person name="Brodie E.L."/>
            <person name="Williams K.H."/>
            <person name="Hubbard S.S."/>
            <person name="Banfield J.F."/>
        </authorList>
    </citation>
    <scope>NUCLEOTIDE SEQUENCE [LARGE SCALE GENOMIC DNA]</scope>
</reference>
<dbReference type="EMBL" id="MHHZ01000012">
    <property type="protein sequence ID" value="OGY41868.1"/>
    <property type="molecule type" value="Genomic_DNA"/>
</dbReference>
<dbReference type="Proteomes" id="UP000176498">
    <property type="component" value="Unassembled WGS sequence"/>
</dbReference>
<dbReference type="InterPro" id="IPR036583">
    <property type="entry name" value="23S_rRNA_IVS_sf"/>
</dbReference>
<proteinExistence type="predicted"/>
<name>A0A1G1XP83_9BACT</name>
<dbReference type="AlphaFoldDB" id="A0A1G1XP83"/>
<evidence type="ECO:0008006" key="3">
    <source>
        <dbReference type="Google" id="ProtNLM"/>
    </source>
</evidence>
<gene>
    <name evidence="1" type="ORF">A2Y82_05430</name>
</gene>
<dbReference type="SUPFAM" id="SSF158446">
    <property type="entry name" value="IVS-encoded protein-like"/>
    <property type="match status" value="1"/>
</dbReference>
<dbReference type="Gene3D" id="1.20.1440.60">
    <property type="entry name" value="23S rRNA-intervening sequence"/>
    <property type="match status" value="1"/>
</dbReference>
<evidence type="ECO:0000313" key="1">
    <source>
        <dbReference type="EMBL" id="OGY41868.1"/>
    </source>
</evidence>
<dbReference type="InterPro" id="IPR012657">
    <property type="entry name" value="23S_rRNA-intervening_sequence"/>
</dbReference>
<accession>A0A1G1XP83</accession>
<comment type="caution">
    <text evidence="1">The sequence shown here is derived from an EMBL/GenBank/DDBJ whole genome shotgun (WGS) entry which is preliminary data.</text>
</comment>
<protein>
    <recommendedName>
        <fullName evidence="3">Four helix bundle protein</fullName>
    </recommendedName>
</protein>